<name>A0A845MH91_9PROT</name>
<evidence type="ECO:0000256" key="1">
    <source>
        <dbReference type="SAM" id="MobiDB-lite"/>
    </source>
</evidence>
<dbReference type="PANTHER" id="PTHR28152:SF1">
    <property type="entry name" value="HYDROXYACYL-THIOESTER DEHYDRATASE TYPE 2, MITOCHONDRIAL"/>
    <property type="match status" value="1"/>
</dbReference>
<keyword evidence="4" id="KW-1185">Reference proteome</keyword>
<accession>A0A845MH91</accession>
<dbReference type="OrthoDB" id="7183822at2"/>
<dbReference type="Proteomes" id="UP000445696">
    <property type="component" value="Unassembled WGS sequence"/>
</dbReference>
<dbReference type="PANTHER" id="PTHR28152">
    <property type="entry name" value="HYDROXYACYL-THIOESTER DEHYDRATASE TYPE 2, MITOCHONDRIAL"/>
    <property type="match status" value="1"/>
</dbReference>
<dbReference type="SUPFAM" id="SSF54637">
    <property type="entry name" value="Thioesterase/thiol ester dehydrase-isomerase"/>
    <property type="match status" value="2"/>
</dbReference>
<dbReference type="InterPro" id="IPR052741">
    <property type="entry name" value="Mitochondrial_HTD2"/>
</dbReference>
<evidence type="ECO:0000313" key="3">
    <source>
        <dbReference type="EMBL" id="MZR23338.1"/>
    </source>
</evidence>
<dbReference type="Gene3D" id="3.10.129.10">
    <property type="entry name" value="Hotdog Thioesterase"/>
    <property type="match status" value="2"/>
</dbReference>
<sequence>MKKLEDWVGNQISREEIIHQQSLDGFAALMDEEEPASNIVPPGGHWMYFLPTDRQSRIGPDGHGIKGDFLPPVDLPRRMWAGGRLAFHAPLRAGERARKTSTVKSVSQKKGQTGALVFVTVEHQVTTDARLCLTEEHDIVFREAAGKTSGSSKSPQAAPDDGEWDVTVTPDPVLLFRYSALTFNGHRIHYDREYCKNAEGYPGLIVHGPLLGTLLMRLAVNKMGGRELRKFSFRNFNPIFDTAPFTLSGKAESNDHCTVWVRGPAGELAVKATAEF</sequence>
<gene>
    <name evidence="3" type="ORF">GQF03_13455</name>
</gene>
<protein>
    <submittedName>
        <fullName evidence="3">Acyl-CoA dehydrogenase</fullName>
    </submittedName>
</protein>
<feature type="region of interest" description="Disordered" evidence="1">
    <location>
        <begin position="144"/>
        <end position="164"/>
    </location>
</feature>
<feature type="domain" description="FAS1-like dehydratase" evidence="2">
    <location>
        <begin position="45"/>
        <end position="127"/>
    </location>
</feature>
<dbReference type="InterPro" id="IPR029069">
    <property type="entry name" value="HotDog_dom_sf"/>
</dbReference>
<dbReference type="EMBL" id="WTVA01000015">
    <property type="protein sequence ID" value="MZR23338.1"/>
    <property type="molecule type" value="Genomic_DNA"/>
</dbReference>
<dbReference type="GO" id="GO:0019171">
    <property type="term" value="F:(3R)-hydroxyacyl-[acyl-carrier-protein] dehydratase activity"/>
    <property type="evidence" value="ECO:0007669"/>
    <property type="project" value="TreeGrafter"/>
</dbReference>
<dbReference type="InterPro" id="IPR039569">
    <property type="entry name" value="FAS1-like_DH_region"/>
</dbReference>
<organism evidence="3 4">
    <name type="scientific">Sneathiella chungangensis</name>
    <dbReference type="NCBI Taxonomy" id="1418234"/>
    <lineage>
        <taxon>Bacteria</taxon>
        <taxon>Pseudomonadati</taxon>
        <taxon>Pseudomonadota</taxon>
        <taxon>Alphaproteobacteria</taxon>
        <taxon>Sneathiellales</taxon>
        <taxon>Sneathiellaceae</taxon>
        <taxon>Sneathiella</taxon>
    </lineage>
</organism>
<evidence type="ECO:0000259" key="2">
    <source>
        <dbReference type="Pfam" id="PF13452"/>
    </source>
</evidence>
<dbReference type="Pfam" id="PF13452">
    <property type="entry name" value="FAS1_DH_region"/>
    <property type="match status" value="1"/>
</dbReference>
<dbReference type="RefSeq" id="WP_161339816.1">
    <property type="nucleotide sequence ID" value="NZ_JBHSDG010000003.1"/>
</dbReference>
<proteinExistence type="predicted"/>
<evidence type="ECO:0000313" key="4">
    <source>
        <dbReference type="Proteomes" id="UP000445696"/>
    </source>
</evidence>
<dbReference type="AlphaFoldDB" id="A0A845MH91"/>
<reference evidence="3 4" key="1">
    <citation type="journal article" date="2014" name="Int. J. Syst. Evol. Microbiol.">
        <title>Sneathiella chungangensis sp. nov., isolated from a marine sand, and emended description of the genus Sneathiella.</title>
        <authorList>
            <person name="Siamphan C."/>
            <person name="Kim H."/>
            <person name="Lee J.S."/>
            <person name="Kim W."/>
        </authorList>
    </citation>
    <scope>NUCLEOTIDE SEQUENCE [LARGE SCALE GENOMIC DNA]</scope>
    <source>
        <strain evidence="3 4">KCTC 32476</strain>
    </source>
</reference>
<comment type="caution">
    <text evidence="3">The sequence shown here is derived from an EMBL/GenBank/DDBJ whole genome shotgun (WGS) entry which is preliminary data.</text>
</comment>